<dbReference type="EMBL" id="JALJOS010000010">
    <property type="protein sequence ID" value="KAK9833738.1"/>
    <property type="molecule type" value="Genomic_DNA"/>
</dbReference>
<organism evidence="2 3">
    <name type="scientific">Apatococcus lobatus</name>
    <dbReference type="NCBI Taxonomy" id="904363"/>
    <lineage>
        <taxon>Eukaryota</taxon>
        <taxon>Viridiplantae</taxon>
        <taxon>Chlorophyta</taxon>
        <taxon>core chlorophytes</taxon>
        <taxon>Trebouxiophyceae</taxon>
        <taxon>Chlorellales</taxon>
        <taxon>Chlorellaceae</taxon>
        <taxon>Apatococcus</taxon>
    </lineage>
</organism>
<proteinExistence type="predicted"/>
<feature type="compositionally biased region" description="Polar residues" evidence="1">
    <location>
        <begin position="114"/>
        <end position="136"/>
    </location>
</feature>
<comment type="caution">
    <text evidence="2">The sequence shown here is derived from an EMBL/GenBank/DDBJ whole genome shotgun (WGS) entry which is preliminary data.</text>
</comment>
<sequence>MDRRWTRTPAARKALQSLQSFQDFAASLPQLDHSPLLRFAPHATASQSASGHASHLAGKSAADVPGQHDESIGSAAGGSMPFPAAHAAASDAAQHAASMPRGYAPAELEELRTVSDSPAATDNAASQAGHASTDHAQAQPGVDRRPESAAAEGPDAEESALAAAQPAQGCVASGSALHVVTQALSTDMREGQESMQLPGRSDCNEADFCRQGMSPPGAVPEATPLRSDVPQAQAGMQPLLGSASLKAAEISDADPSAHAEPRGPVPWLGVGGGSTASPADLYSLYSFLAAADIPTQVVPCPALGCLLMLADLSEPMDPAQVQAGSVPAAPSGPERGPLQPAVLGIVLDSVAAQEPAMSSPDALPEASSHQQDMPLSSPAVCVPADLPSISQPAALGSKRHEAAGNPGPERRLQSQVLPEIASRLSAFQYTSTTGIAPPGMVEGSVEVSREPSEGAQPADDSPMEVHMQAAVPGPASKSSPLPSSMTVQPPSQLILPISTAFEGLTPSLLLHACSCVLAMGCEFLTLAIIDGDGTLSMTRVYPGLHAPDAGNEEEPDPEAGPAVPDD</sequence>
<keyword evidence="3" id="KW-1185">Reference proteome</keyword>
<accession>A0AAW1RJC4</accession>
<dbReference type="AlphaFoldDB" id="A0AAW1RJC4"/>
<gene>
    <name evidence="2" type="ORF">WJX74_004433</name>
</gene>
<evidence type="ECO:0000256" key="1">
    <source>
        <dbReference type="SAM" id="MobiDB-lite"/>
    </source>
</evidence>
<protein>
    <submittedName>
        <fullName evidence="2">Uncharacterized protein</fullName>
    </submittedName>
</protein>
<name>A0AAW1RJC4_9CHLO</name>
<dbReference type="Proteomes" id="UP001438707">
    <property type="component" value="Unassembled WGS sequence"/>
</dbReference>
<feature type="region of interest" description="Disordered" evidence="1">
    <location>
        <begin position="42"/>
        <end position="79"/>
    </location>
</feature>
<feature type="region of interest" description="Disordered" evidence="1">
    <location>
        <begin position="112"/>
        <end position="164"/>
    </location>
</feature>
<feature type="region of interest" description="Disordered" evidence="1">
    <location>
        <begin position="354"/>
        <end position="377"/>
    </location>
</feature>
<evidence type="ECO:0000313" key="2">
    <source>
        <dbReference type="EMBL" id="KAK9833738.1"/>
    </source>
</evidence>
<evidence type="ECO:0000313" key="3">
    <source>
        <dbReference type="Proteomes" id="UP001438707"/>
    </source>
</evidence>
<reference evidence="2 3" key="1">
    <citation type="journal article" date="2024" name="Nat. Commun.">
        <title>Phylogenomics reveals the evolutionary origins of lichenization in chlorophyte algae.</title>
        <authorList>
            <person name="Puginier C."/>
            <person name="Libourel C."/>
            <person name="Otte J."/>
            <person name="Skaloud P."/>
            <person name="Haon M."/>
            <person name="Grisel S."/>
            <person name="Petersen M."/>
            <person name="Berrin J.G."/>
            <person name="Delaux P.M."/>
            <person name="Dal Grande F."/>
            <person name="Keller J."/>
        </authorList>
    </citation>
    <scope>NUCLEOTIDE SEQUENCE [LARGE SCALE GENOMIC DNA]</scope>
    <source>
        <strain evidence="2 3">SAG 2145</strain>
    </source>
</reference>
<feature type="region of interest" description="Disordered" evidence="1">
    <location>
        <begin position="544"/>
        <end position="566"/>
    </location>
</feature>